<dbReference type="KEGG" id="sapo:SAPIO_CDS10169"/>
<dbReference type="GO" id="GO:0046872">
    <property type="term" value="F:metal ion binding"/>
    <property type="evidence" value="ECO:0007669"/>
    <property type="project" value="UniProtKB-KW"/>
</dbReference>
<dbReference type="EMBL" id="JOWA01000154">
    <property type="protein sequence ID" value="KEZ39447.1"/>
    <property type="molecule type" value="Genomic_DNA"/>
</dbReference>
<dbReference type="VEuPathDB" id="FungiDB:SAPIO_CDS10169"/>
<organism evidence="4 5">
    <name type="scientific">Pseudallescheria apiosperma</name>
    <name type="common">Scedosporium apiospermum</name>
    <dbReference type="NCBI Taxonomy" id="563466"/>
    <lineage>
        <taxon>Eukaryota</taxon>
        <taxon>Fungi</taxon>
        <taxon>Dikarya</taxon>
        <taxon>Ascomycota</taxon>
        <taxon>Pezizomycotina</taxon>
        <taxon>Sordariomycetes</taxon>
        <taxon>Hypocreomycetidae</taxon>
        <taxon>Microascales</taxon>
        <taxon>Microascaceae</taxon>
        <taxon>Scedosporium</taxon>
    </lineage>
</organism>
<dbReference type="GO" id="GO:0006107">
    <property type="term" value="P:oxaloacetate metabolic process"/>
    <property type="evidence" value="ECO:0007669"/>
    <property type="project" value="UniProtKB-ARBA"/>
</dbReference>
<dbReference type="Pfam" id="PF01557">
    <property type="entry name" value="FAA_hydrolase"/>
    <property type="match status" value="1"/>
</dbReference>
<gene>
    <name evidence="4" type="ORF">SAPIO_CDS10169</name>
</gene>
<dbReference type="InterPro" id="IPR036663">
    <property type="entry name" value="Fumarylacetoacetase_C_sf"/>
</dbReference>
<dbReference type="SUPFAM" id="SSF56529">
    <property type="entry name" value="FAH"/>
    <property type="match status" value="1"/>
</dbReference>
<accession>A0A084FWI5</accession>
<protein>
    <recommendedName>
        <fullName evidence="3">Fumarylacetoacetase-like C-terminal domain-containing protein</fullName>
    </recommendedName>
</protein>
<dbReference type="HOGENOM" id="CLU_028458_2_1_1"/>
<name>A0A084FWI5_PSEDA</name>
<comment type="caution">
    <text evidence="4">The sequence shown here is derived from an EMBL/GenBank/DDBJ whole genome shotgun (WGS) entry which is preliminary data.</text>
</comment>
<proteinExistence type="inferred from homology"/>
<dbReference type="Proteomes" id="UP000028545">
    <property type="component" value="Unassembled WGS sequence"/>
</dbReference>
<feature type="domain" description="Fumarylacetoacetase-like C-terminal" evidence="3">
    <location>
        <begin position="85"/>
        <end position="294"/>
    </location>
</feature>
<comment type="similarity">
    <text evidence="1">Belongs to the FAH family.</text>
</comment>
<dbReference type="GeneID" id="27719338"/>
<dbReference type="PANTHER" id="PTHR11820">
    <property type="entry name" value="ACYLPYRUVASE"/>
    <property type="match status" value="1"/>
</dbReference>
<keyword evidence="2" id="KW-0479">Metal-binding</keyword>
<evidence type="ECO:0000313" key="5">
    <source>
        <dbReference type="Proteomes" id="UP000028545"/>
    </source>
</evidence>
<dbReference type="FunFam" id="3.90.850.10:FF:000002">
    <property type="entry name" value="2-hydroxyhepta-2,4-diene-1,7-dioate isomerase"/>
    <property type="match status" value="1"/>
</dbReference>
<dbReference type="GO" id="GO:0050163">
    <property type="term" value="F:oxaloacetate tautomerase activity"/>
    <property type="evidence" value="ECO:0007669"/>
    <property type="project" value="UniProtKB-ARBA"/>
</dbReference>
<dbReference type="AlphaFoldDB" id="A0A084FWI5"/>
<sequence>MPSRLVAWDRLVRYIPSSGEAEIRYGEPLLEKDSDVDSIAQLAQDGKLQVKMLEGQDIWSARPTDRVETVGQLLGPLEAGTVPIIRCIGLNYKTHILETGRPLPTCPTVFTKPSPSVADHGEDIPIPKIAQEQCDYEGELVVLIGKDAKNVSATDALQYVAGYTAGNDVSARDWQREVGKAGPVPQWTFSKSFDKYAPLGPCLVASHVLGDAHGLSLKTFVNGELRQNTNTSDLCFGVAKLVEFCSQGQTLQKGSLIMTGTPGGVGLFMKPQAFLKDGDLVEVEIGKIGRVSNHMKFE</sequence>
<reference evidence="4 5" key="1">
    <citation type="journal article" date="2014" name="Genome Announc.">
        <title>Draft genome sequence of the pathogenic fungus Scedosporium apiospermum.</title>
        <authorList>
            <person name="Vandeputte P."/>
            <person name="Ghamrawi S."/>
            <person name="Rechenmann M."/>
            <person name="Iltis A."/>
            <person name="Giraud S."/>
            <person name="Fleury M."/>
            <person name="Thornton C."/>
            <person name="Delhaes L."/>
            <person name="Meyer W."/>
            <person name="Papon N."/>
            <person name="Bouchara J.P."/>
        </authorList>
    </citation>
    <scope>NUCLEOTIDE SEQUENCE [LARGE SCALE GENOMIC DNA]</scope>
    <source>
        <strain evidence="4 5">IHEM 14462</strain>
    </source>
</reference>
<dbReference type="RefSeq" id="XP_016639246.1">
    <property type="nucleotide sequence ID" value="XM_016783810.1"/>
</dbReference>
<evidence type="ECO:0000259" key="3">
    <source>
        <dbReference type="Pfam" id="PF01557"/>
    </source>
</evidence>
<dbReference type="Gene3D" id="3.90.850.10">
    <property type="entry name" value="Fumarylacetoacetase-like, C-terminal domain"/>
    <property type="match status" value="1"/>
</dbReference>
<keyword evidence="5" id="KW-1185">Reference proteome</keyword>
<evidence type="ECO:0000313" key="4">
    <source>
        <dbReference type="EMBL" id="KEZ39447.1"/>
    </source>
</evidence>
<dbReference type="InterPro" id="IPR011234">
    <property type="entry name" value="Fumarylacetoacetase-like_C"/>
</dbReference>
<evidence type="ECO:0000256" key="2">
    <source>
        <dbReference type="ARBA" id="ARBA00022723"/>
    </source>
</evidence>
<dbReference type="OMA" id="WTRLVRY"/>
<dbReference type="OrthoDB" id="411064at2759"/>
<dbReference type="PANTHER" id="PTHR11820:SF100">
    <property type="entry name" value="FUMARYLACETOACETATE HYDROLASE FAMILY PROTEIN (AFU_ORTHOLOGUE AFUA_4G01490)"/>
    <property type="match status" value="1"/>
</dbReference>
<evidence type="ECO:0000256" key="1">
    <source>
        <dbReference type="ARBA" id="ARBA00010211"/>
    </source>
</evidence>